<feature type="domain" description="Thioredoxin" evidence="2">
    <location>
        <begin position="1"/>
        <end position="107"/>
    </location>
</feature>
<dbReference type="PROSITE" id="PS51352">
    <property type="entry name" value="THIOREDOXIN_2"/>
    <property type="match status" value="1"/>
</dbReference>
<protein>
    <recommendedName>
        <fullName evidence="2">Thioredoxin domain-containing protein</fullName>
    </recommendedName>
</protein>
<dbReference type="EMBL" id="MN740335">
    <property type="protein sequence ID" value="QHU01094.1"/>
    <property type="molecule type" value="Genomic_DNA"/>
</dbReference>
<reference evidence="3" key="1">
    <citation type="journal article" date="2020" name="Nature">
        <title>Giant virus diversity and host interactions through global metagenomics.</title>
        <authorList>
            <person name="Schulz F."/>
            <person name="Roux S."/>
            <person name="Paez-Espino D."/>
            <person name="Jungbluth S."/>
            <person name="Walsh D.A."/>
            <person name="Denef V.J."/>
            <person name="McMahon K.D."/>
            <person name="Konstantinidis K.T."/>
            <person name="Eloe-Fadrosh E.A."/>
            <person name="Kyrpides N.C."/>
            <person name="Woyke T."/>
        </authorList>
    </citation>
    <scope>NUCLEOTIDE SEQUENCE</scope>
    <source>
        <strain evidence="3">GVMAG-M-3300025860-25</strain>
    </source>
</reference>
<dbReference type="FunFam" id="3.40.30.10:FF:000245">
    <property type="entry name" value="Thioredoxin"/>
    <property type="match status" value="1"/>
</dbReference>
<dbReference type="PROSITE" id="PS00194">
    <property type="entry name" value="THIOREDOXIN_1"/>
    <property type="match status" value="1"/>
</dbReference>
<dbReference type="SUPFAM" id="SSF52833">
    <property type="entry name" value="Thioredoxin-like"/>
    <property type="match status" value="1"/>
</dbReference>
<dbReference type="InterPro" id="IPR036249">
    <property type="entry name" value="Thioredoxin-like_sf"/>
</dbReference>
<evidence type="ECO:0000259" key="2">
    <source>
        <dbReference type="PROSITE" id="PS51352"/>
    </source>
</evidence>
<dbReference type="InterPro" id="IPR017937">
    <property type="entry name" value="Thioredoxin_CS"/>
</dbReference>
<dbReference type="Pfam" id="PF00085">
    <property type="entry name" value="Thioredoxin"/>
    <property type="match status" value="1"/>
</dbReference>
<name>A0A6C0JBX8_9ZZZZ</name>
<sequence>MLHILNENHNISNLVDLTNNTAPLNVLYFTASWCGPCKKISPHVETLSNEYPKVNFYKIDVDEFEDLTSEASVNCMPTFLVYKNNQKVGTMEGVDENKLTNLVKNNL</sequence>
<dbReference type="InterPro" id="IPR013766">
    <property type="entry name" value="Thioredoxin_domain"/>
</dbReference>
<evidence type="ECO:0000313" key="3">
    <source>
        <dbReference type="EMBL" id="QHU01094.1"/>
    </source>
</evidence>
<dbReference type="AlphaFoldDB" id="A0A6C0JBX8"/>
<dbReference type="CDD" id="cd02947">
    <property type="entry name" value="TRX_family"/>
    <property type="match status" value="1"/>
</dbReference>
<accession>A0A6C0JBX8</accession>
<evidence type="ECO:0000256" key="1">
    <source>
        <dbReference type="ARBA" id="ARBA00023157"/>
    </source>
</evidence>
<organism evidence="3">
    <name type="scientific">viral metagenome</name>
    <dbReference type="NCBI Taxonomy" id="1070528"/>
    <lineage>
        <taxon>unclassified sequences</taxon>
        <taxon>metagenomes</taxon>
        <taxon>organismal metagenomes</taxon>
    </lineage>
</organism>
<dbReference type="PANTHER" id="PTHR46115">
    <property type="entry name" value="THIOREDOXIN-LIKE PROTEIN 1"/>
    <property type="match status" value="1"/>
</dbReference>
<dbReference type="Gene3D" id="3.40.30.10">
    <property type="entry name" value="Glutaredoxin"/>
    <property type="match status" value="1"/>
</dbReference>
<proteinExistence type="predicted"/>
<dbReference type="PRINTS" id="PR00421">
    <property type="entry name" value="THIOREDOXIN"/>
</dbReference>
<keyword evidence="1" id="KW-1015">Disulfide bond</keyword>